<sequence>MFSQTALLAPLLTLVAGSAGRIVMSDVAPLLGPSFPSNFNISDSKAIRDAKVEFPDLLENLFSTDLVNRTDTVFAIDVFSASTNSSIYSYFHVGEGQNETLTSGELNEGTIGRLGSVSKLFTVYAILAKAGVEVFSHPVTRYLPELAGNSLDDSLEKIHWEDVTVGALASHQAGSGGGVDVIAKYAENLDELTPEALLKYMRDEKHPVTSPFRVSAYSDAGFAVLGVVLERLTGLPYEDAMDNLLFSQLGLDSMTTKTPSGPDLNAINRLPVDNTSAWGTVIERFASSGGIYGNSADLRATGLSILNSELLSPATTRAWMKPLSGTGSLVELVGAPWEISRLAIPVTPGSNRTRVSDLYTKAGGNGDYTCIFALSPDHGIGYSILVAGSTASSARWPLRDLIGETFIPAAEHAAAENAQRNFAGVFVDETSDANLTLAVDKGSPGLSLESFYINGTDSRVAMIGGSEPVPLDVRLYSTGVTSRSNSLSSLYSSKGSLRTSYRAVVMALPFTDRTAVEGGKGGLFDNTFAWSSLGFFGTLDEFVFEMVDGKLVSVSSSLTETTLKRID</sequence>
<keyword evidence="1" id="KW-0732">Signal</keyword>
<dbReference type="InterPro" id="IPR001466">
    <property type="entry name" value="Beta-lactam-related"/>
</dbReference>
<dbReference type="Gene3D" id="3.40.710.10">
    <property type="entry name" value="DD-peptidase/beta-lactamase superfamily"/>
    <property type="match status" value="1"/>
</dbReference>
<dbReference type="Pfam" id="PF00144">
    <property type="entry name" value="Beta-lactamase"/>
    <property type="match status" value="1"/>
</dbReference>
<feature type="domain" description="Beta-lactamase-related" evidence="2">
    <location>
        <begin position="105"/>
        <end position="390"/>
    </location>
</feature>
<dbReference type="PANTHER" id="PTHR22935:SF97">
    <property type="entry name" value="BETA-LACTAMASE-RELATED DOMAIN-CONTAINING PROTEIN"/>
    <property type="match status" value="1"/>
</dbReference>
<dbReference type="Proteomes" id="UP001498421">
    <property type="component" value="Unassembled WGS sequence"/>
</dbReference>
<accession>A0ABR1I849</accession>
<proteinExistence type="predicted"/>
<evidence type="ECO:0000259" key="2">
    <source>
        <dbReference type="Pfam" id="PF00144"/>
    </source>
</evidence>
<organism evidence="4 5">
    <name type="scientific">Neonectria magnoliae</name>
    <dbReference type="NCBI Taxonomy" id="2732573"/>
    <lineage>
        <taxon>Eukaryota</taxon>
        <taxon>Fungi</taxon>
        <taxon>Dikarya</taxon>
        <taxon>Ascomycota</taxon>
        <taxon>Pezizomycotina</taxon>
        <taxon>Sordariomycetes</taxon>
        <taxon>Hypocreomycetidae</taxon>
        <taxon>Hypocreales</taxon>
        <taxon>Nectriaceae</taxon>
        <taxon>Neonectria</taxon>
    </lineage>
</organism>
<dbReference type="EMBL" id="JAZAVK010000033">
    <property type="protein sequence ID" value="KAK7429016.1"/>
    <property type="molecule type" value="Genomic_DNA"/>
</dbReference>
<gene>
    <name evidence="4" type="ORF">QQZ08_004423</name>
</gene>
<dbReference type="SUPFAM" id="SSF56601">
    <property type="entry name" value="beta-lactamase/transpeptidase-like"/>
    <property type="match status" value="1"/>
</dbReference>
<name>A0ABR1I849_9HYPO</name>
<dbReference type="PANTHER" id="PTHR22935">
    <property type="entry name" value="PENICILLIN-BINDING PROTEIN"/>
    <property type="match status" value="1"/>
</dbReference>
<keyword evidence="5" id="KW-1185">Reference proteome</keyword>
<protein>
    <recommendedName>
        <fullName evidence="6">Beta-lactamase-related domain-containing protein</fullName>
    </recommendedName>
</protein>
<feature type="domain" description="Beta-lactamase-like ARB-00930-like C-terminal" evidence="3">
    <location>
        <begin position="414"/>
        <end position="565"/>
    </location>
</feature>
<dbReference type="InterPro" id="IPR012338">
    <property type="entry name" value="Beta-lactam/transpept-like"/>
</dbReference>
<feature type="chain" id="PRO_5046072824" description="Beta-lactamase-related domain-containing protein" evidence="1">
    <location>
        <begin position="21"/>
        <end position="567"/>
    </location>
</feature>
<comment type="caution">
    <text evidence="4">The sequence shown here is derived from an EMBL/GenBank/DDBJ whole genome shotgun (WGS) entry which is preliminary data.</text>
</comment>
<evidence type="ECO:0000313" key="5">
    <source>
        <dbReference type="Proteomes" id="UP001498421"/>
    </source>
</evidence>
<evidence type="ECO:0000259" key="3">
    <source>
        <dbReference type="Pfam" id="PF26335"/>
    </source>
</evidence>
<feature type="signal peptide" evidence="1">
    <location>
        <begin position="1"/>
        <end position="20"/>
    </location>
</feature>
<evidence type="ECO:0008006" key="6">
    <source>
        <dbReference type="Google" id="ProtNLM"/>
    </source>
</evidence>
<dbReference type="InterPro" id="IPR051478">
    <property type="entry name" value="Beta-lactamase-like_AB/R"/>
</dbReference>
<evidence type="ECO:0000256" key="1">
    <source>
        <dbReference type="SAM" id="SignalP"/>
    </source>
</evidence>
<reference evidence="4 5" key="1">
    <citation type="journal article" date="2025" name="Microbiol. Resour. Announc.">
        <title>Draft genome sequences for Neonectria magnoliae and Neonectria punicea, canker pathogens of Liriodendron tulipifera and Acer saccharum in West Virginia.</title>
        <authorList>
            <person name="Petronek H.M."/>
            <person name="Kasson M.T."/>
            <person name="Metheny A.M."/>
            <person name="Stauder C.M."/>
            <person name="Lovett B."/>
            <person name="Lynch S.C."/>
            <person name="Garnas J.R."/>
            <person name="Kasson L.R."/>
            <person name="Stajich J.E."/>
        </authorList>
    </citation>
    <scope>NUCLEOTIDE SEQUENCE [LARGE SCALE GENOMIC DNA]</scope>
    <source>
        <strain evidence="4 5">NRRL 64651</strain>
    </source>
</reference>
<dbReference type="InterPro" id="IPR058664">
    <property type="entry name" value="ARB_00930-like_C"/>
</dbReference>
<dbReference type="Pfam" id="PF26335">
    <property type="entry name" value="ARB_00930_C"/>
    <property type="match status" value="1"/>
</dbReference>
<evidence type="ECO:0000313" key="4">
    <source>
        <dbReference type="EMBL" id="KAK7429016.1"/>
    </source>
</evidence>